<evidence type="ECO:0000313" key="2">
    <source>
        <dbReference type="EMBL" id="GGH22752.1"/>
    </source>
</evidence>
<dbReference type="EMBL" id="BMFT01000001">
    <property type="protein sequence ID" value="GGH22752.1"/>
    <property type="molecule type" value="Genomic_DNA"/>
</dbReference>
<dbReference type="PANTHER" id="PTHR37524">
    <property type="entry name" value="RIBOSOMAL RNA LARGE SUBUNIT METHYLTRANSFERASE M"/>
    <property type="match status" value="1"/>
</dbReference>
<dbReference type="InterPro" id="IPR029063">
    <property type="entry name" value="SAM-dependent_MTases_sf"/>
</dbReference>
<dbReference type="SUPFAM" id="SSF53335">
    <property type="entry name" value="S-adenosyl-L-methionine-dependent methyltransferases"/>
    <property type="match status" value="1"/>
</dbReference>
<feature type="domain" description="Ribosomal RNA methyltransferase FtsJ" evidence="1">
    <location>
        <begin position="198"/>
        <end position="291"/>
    </location>
</feature>
<gene>
    <name evidence="2" type="ORF">GCM10008013_21400</name>
</gene>
<dbReference type="Gene3D" id="3.40.50.150">
    <property type="entry name" value="Vaccinia Virus protein VP39"/>
    <property type="match status" value="1"/>
</dbReference>
<name>A0ABQ1YF50_9BACL</name>
<keyword evidence="3" id="KW-1185">Reference proteome</keyword>
<comment type="caution">
    <text evidence="2">The sequence shown here is derived from an EMBL/GenBank/DDBJ whole genome shotgun (WGS) entry which is preliminary data.</text>
</comment>
<dbReference type="Proteomes" id="UP000659344">
    <property type="component" value="Unassembled WGS sequence"/>
</dbReference>
<sequence>MSDAGHQEVTEEVKEVVTSKFVCTANHGFAPYAQEELHRLFGSVKSTMLVPGEVFAVTLQHPADVVREQISKTEPIFLRHIFQVGWEYRLGEGDTANWKSDLTDYILADENLARAKIAVQVRKSEVSLWEGSAAEFKESIQSSLSVLNGDFVVRDAEFVISVFVGKEYVFAGITSPADNISDWNGGAIRFQREDGQISRAKFKLLEAEVAFGIPFASFREALDIGAAPGGWTSFLLERGLKVTAVDPAKMDASLLSSPRLTYLRKNADNVKFKDNQFDLLVCDMSWSPKGTAKLVTDLLYALAPGGTAIVTVKLLHKKPMSLIQEIIEIFQGARLQVQRAKQLFHNRDEITLYMIKY</sequence>
<evidence type="ECO:0000259" key="1">
    <source>
        <dbReference type="Pfam" id="PF01728"/>
    </source>
</evidence>
<reference evidence="3" key="1">
    <citation type="journal article" date="2019" name="Int. J. Syst. Evol. Microbiol.">
        <title>The Global Catalogue of Microorganisms (GCM) 10K type strain sequencing project: providing services to taxonomists for standard genome sequencing and annotation.</title>
        <authorList>
            <consortium name="The Broad Institute Genomics Platform"/>
            <consortium name="The Broad Institute Genome Sequencing Center for Infectious Disease"/>
            <person name="Wu L."/>
            <person name="Ma J."/>
        </authorList>
    </citation>
    <scope>NUCLEOTIDE SEQUENCE [LARGE SCALE GENOMIC DNA]</scope>
    <source>
        <strain evidence="3">CGMCC 1.12769</strain>
    </source>
</reference>
<evidence type="ECO:0000313" key="3">
    <source>
        <dbReference type="Proteomes" id="UP000659344"/>
    </source>
</evidence>
<dbReference type="PANTHER" id="PTHR37524:SF2">
    <property type="entry name" value="RIBOSOMAL RNA METHYLTRANSFERASE FTSJ DOMAIN-CONTAINING PROTEIN"/>
    <property type="match status" value="1"/>
</dbReference>
<dbReference type="CDD" id="cd02440">
    <property type="entry name" value="AdoMet_MTases"/>
    <property type="match status" value="1"/>
</dbReference>
<protein>
    <recommendedName>
        <fullName evidence="1">Ribosomal RNA methyltransferase FtsJ domain-containing protein</fullName>
    </recommendedName>
</protein>
<dbReference type="Pfam" id="PF01728">
    <property type="entry name" value="FtsJ"/>
    <property type="match status" value="1"/>
</dbReference>
<organism evidence="2 3">
    <name type="scientific">Paenibacillus segetis</name>
    <dbReference type="NCBI Taxonomy" id="1325360"/>
    <lineage>
        <taxon>Bacteria</taxon>
        <taxon>Bacillati</taxon>
        <taxon>Bacillota</taxon>
        <taxon>Bacilli</taxon>
        <taxon>Bacillales</taxon>
        <taxon>Paenibacillaceae</taxon>
        <taxon>Paenibacillus</taxon>
    </lineage>
</organism>
<accession>A0ABQ1YF50</accession>
<proteinExistence type="predicted"/>
<dbReference type="InterPro" id="IPR002877">
    <property type="entry name" value="RNA_MeTrfase_FtsJ_dom"/>
</dbReference>
<dbReference type="RefSeq" id="WP_188538491.1">
    <property type="nucleotide sequence ID" value="NZ_BMFT01000001.1"/>
</dbReference>